<evidence type="ECO:0000256" key="2">
    <source>
        <dbReference type="ARBA" id="ARBA00022771"/>
    </source>
</evidence>
<dbReference type="Gene3D" id="3.30.40.10">
    <property type="entry name" value="Zinc/RING finger domain, C3HC4 (zinc finger)"/>
    <property type="match status" value="1"/>
</dbReference>
<dbReference type="SMART" id="SM00184">
    <property type="entry name" value="RING"/>
    <property type="match status" value="1"/>
</dbReference>
<dbReference type="OrthoDB" id="10250935at2759"/>
<dbReference type="CDD" id="cd19757">
    <property type="entry name" value="Bbox1"/>
    <property type="match status" value="1"/>
</dbReference>
<evidence type="ECO:0000256" key="3">
    <source>
        <dbReference type="ARBA" id="ARBA00022833"/>
    </source>
</evidence>
<feature type="domain" description="RING-type" evidence="5">
    <location>
        <begin position="16"/>
        <end position="58"/>
    </location>
</feature>
<keyword evidence="3" id="KW-0862">Zinc</keyword>
<dbReference type="PROSITE" id="PS00518">
    <property type="entry name" value="ZF_RING_1"/>
    <property type="match status" value="1"/>
</dbReference>
<dbReference type="SUPFAM" id="SSF57850">
    <property type="entry name" value="RING/U-box"/>
    <property type="match status" value="1"/>
</dbReference>
<dbReference type="InterPro" id="IPR047153">
    <property type="entry name" value="TRIM45/56/19-like"/>
</dbReference>
<dbReference type="Pfam" id="PF00643">
    <property type="entry name" value="zf-B_box"/>
    <property type="match status" value="1"/>
</dbReference>
<dbReference type="Gene3D" id="3.30.160.60">
    <property type="entry name" value="Classic Zinc Finger"/>
    <property type="match status" value="1"/>
</dbReference>
<dbReference type="PANTHER" id="PTHR25462">
    <property type="entry name" value="BONUS, ISOFORM C-RELATED"/>
    <property type="match status" value="1"/>
</dbReference>
<reference evidence="7" key="1">
    <citation type="submission" date="2021-10" db="EMBL/GenBank/DDBJ databases">
        <title>Tropical sea cucumber genome reveals ecological adaptation and Cuvierian tubules defense mechanism.</title>
        <authorList>
            <person name="Chen T."/>
        </authorList>
    </citation>
    <scope>NUCLEOTIDE SEQUENCE</scope>
    <source>
        <strain evidence="7">Nanhai2018</strain>
        <tissue evidence="7">Muscle</tissue>
    </source>
</reference>
<feature type="domain" description="B box-type" evidence="6">
    <location>
        <begin position="156"/>
        <end position="199"/>
    </location>
</feature>
<evidence type="ECO:0000313" key="8">
    <source>
        <dbReference type="Proteomes" id="UP001152320"/>
    </source>
</evidence>
<proteinExistence type="predicted"/>
<evidence type="ECO:0000259" key="5">
    <source>
        <dbReference type="PROSITE" id="PS50089"/>
    </source>
</evidence>
<keyword evidence="1" id="KW-0479">Metal-binding</keyword>
<name>A0A9Q1BVL3_HOLLE</name>
<dbReference type="Proteomes" id="UP001152320">
    <property type="component" value="Chromosome 11"/>
</dbReference>
<evidence type="ECO:0000256" key="4">
    <source>
        <dbReference type="PROSITE-ProRule" id="PRU00024"/>
    </source>
</evidence>
<dbReference type="PROSITE" id="PS50089">
    <property type="entry name" value="ZF_RING_2"/>
    <property type="match status" value="1"/>
</dbReference>
<dbReference type="PROSITE" id="PS00028">
    <property type="entry name" value="ZINC_FINGER_C2H2_1"/>
    <property type="match status" value="1"/>
</dbReference>
<dbReference type="SUPFAM" id="SSF117289">
    <property type="entry name" value="Nucleoporin domain"/>
    <property type="match status" value="1"/>
</dbReference>
<protein>
    <submittedName>
        <fullName evidence="7">E3 ubiquitin-protein ligase TRIM56</fullName>
    </submittedName>
</protein>
<organism evidence="7 8">
    <name type="scientific">Holothuria leucospilota</name>
    <name type="common">Black long sea cucumber</name>
    <name type="synonym">Mertensiothuria leucospilota</name>
    <dbReference type="NCBI Taxonomy" id="206669"/>
    <lineage>
        <taxon>Eukaryota</taxon>
        <taxon>Metazoa</taxon>
        <taxon>Echinodermata</taxon>
        <taxon>Eleutherozoa</taxon>
        <taxon>Echinozoa</taxon>
        <taxon>Holothuroidea</taxon>
        <taxon>Aspidochirotacea</taxon>
        <taxon>Aspidochirotida</taxon>
        <taxon>Holothuriidae</taxon>
        <taxon>Holothuria</taxon>
    </lineage>
</organism>
<evidence type="ECO:0000256" key="1">
    <source>
        <dbReference type="ARBA" id="ARBA00022723"/>
    </source>
</evidence>
<accession>A0A9Q1BVL3</accession>
<keyword evidence="2 4" id="KW-0863">Zinc-finger</keyword>
<dbReference type="InterPro" id="IPR013087">
    <property type="entry name" value="Znf_C2H2_type"/>
</dbReference>
<dbReference type="GO" id="GO:0008270">
    <property type="term" value="F:zinc ion binding"/>
    <property type="evidence" value="ECO:0007669"/>
    <property type="project" value="UniProtKB-KW"/>
</dbReference>
<dbReference type="InterPro" id="IPR027370">
    <property type="entry name" value="Znf-RING_euk"/>
</dbReference>
<dbReference type="EMBL" id="JAIZAY010000011">
    <property type="protein sequence ID" value="KAJ8033366.1"/>
    <property type="molecule type" value="Genomic_DNA"/>
</dbReference>
<comment type="caution">
    <text evidence="7">The sequence shown here is derived from an EMBL/GenBank/DDBJ whole genome shotgun (WGS) entry which is preliminary data.</text>
</comment>
<dbReference type="PANTHER" id="PTHR25462:SF296">
    <property type="entry name" value="MEIOTIC P26, ISOFORM F"/>
    <property type="match status" value="1"/>
</dbReference>
<gene>
    <name evidence="7" type="ORF">HOLleu_23582</name>
</gene>
<dbReference type="AlphaFoldDB" id="A0A9Q1BVL3"/>
<dbReference type="SMART" id="SM00336">
    <property type="entry name" value="BBOX"/>
    <property type="match status" value="2"/>
</dbReference>
<dbReference type="InterPro" id="IPR000315">
    <property type="entry name" value="Znf_B-box"/>
</dbReference>
<dbReference type="InterPro" id="IPR001841">
    <property type="entry name" value="Znf_RING"/>
</dbReference>
<dbReference type="PROSITE" id="PS50119">
    <property type="entry name" value="ZF_BBOX"/>
    <property type="match status" value="2"/>
</dbReference>
<dbReference type="InterPro" id="IPR017907">
    <property type="entry name" value="Znf_RING_CS"/>
</dbReference>
<evidence type="ECO:0000259" key="6">
    <source>
        <dbReference type="PROSITE" id="PS50119"/>
    </source>
</evidence>
<feature type="domain" description="B box-type" evidence="6">
    <location>
        <begin position="95"/>
        <end position="141"/>
    </location>
</feature>
<sequence>MADKIVKDLSESFLNCCICMNHFKTPKMLPCIHSFCQECLLKYANTQKGNDIACPTCRKVCTLPEAGVKGLQTNFHLVNLAEKVVLLEKLTSPKERTNVCDSCKHQEVVAFCFECNFAICSKCKDHHLLFPVLRSHSVVPTEAISDPKFQTGWRNPTSPFCDMHSSEKLNFYCKTCSKLICRECTIVMHSKPDHEYVDVVTQVSTITEALTTMLDKSNDNLSKGLSFIKRGKEGSEAIKEMSRKLKNEIAEQCLKKLSEVEKMLNDQKSSLVKIVSGVESTKVEIVETKLQIAEDWVGRMKDAQDLTQHVIQEGNPWELLGMSADLMNAFETLQVESEDLDWQDTQLQQDVIFNPEHISDVQLGACDYYSEAVATDPNGNFILCHFDLSNKMLHLRALIKESKYSKVERFPPYQWQHEVPTGTKVSITAGRQNYLYIALGKVVAIFNCQSKECLNEKKIFEQSEPNEFLSSIAYSPRARQVCSCVNLNKFNCWDVDFRYTKNMYGLQFNATFMFPSQYDVLFGCEEGNLLKYSLQKQTWSTFDLPPPPEFNEGQILFYEGLRKDPVVVSQRYVRSTHHHRSRGRSHGRYVYEMTDEFVCFIAWLDFKLDAKSKNEPKRWILKEYCTQKKVFVGVLDNLKGEEVAFPAALHCKELCYGGMEIHLCDGQGRVRSYIRDTYQENPVPYQRYDPEAEA</sequence>
<keyword evidence="8" id="KW-1185">Reference proteome</keyword>
<dbReference type="SUPFAM" id="SSF57845">
    <property type="entry name" value="B-box zinc-binding domain"/>
    <property type="match status" value="1"/>
</dbReference>
<dbReference type="Pfam" id="PF13445">
    <property type="entry name" value="zf-RING_UBOX"/>
    <property type="match status" value="1"/>
</dbReference>
<dbReference type="InterPro" id="IPR013083">
    <property type="entry name" value="Znf_RING/FYVE/PHD"/>
</dbReference>
<evidence type="ECO:0000313" key="7">
    <source>
        <dbReference type="EMBL" id="KAJ8033366.1"/>
    </source>
</evidence>